<dbReference type="Proteomes" id="UP000528595">
    <property type="component" value="Unassembled WGS sequence"/>
</dbReference>
<reference evidence="1" key="1">
    <citation type="submission" date="2020-08" db="EMBL/GenBank/DDBJ databases">
        <title>Studying the diversity of plant-associated saprophytic bacteria and their role in host health and plant-pathogen interactions.</title>
        <authorList>
            <person name="Potnis N."/>
        </authorList>
    </citation>
    <scope>NUCLEOTIDE SEQUENCE</scope>
    <source>
        <strain evidence="1">F21</strain>
    </source>
</reference>
<sequence>MILNVELVPDTCWYSNVRSNVSAKTWLRISQEVSAAANMRCQICGRVGVRHARECHELWHYDDLRFVQRLDGLLALCPECHAVKHMGRSIATGAGAQALAWLAEINSFSPAEALQTVRSAFAIHRSRSQHRWSLDVSLLTTRYRVTLLPNGQERI</sequence>
<dbReference type="EMBL" id="JACIIQ010000028">
    <property type="protein sequence ID" value="MBB5672588.1"/>
    <property type="molecule type" value="Genomic_DNA"/>
</dbReference>
<protein>
    <recommendedName>
        <fullName evidence="2">HNH endonuclease</fullName>
    </recommendedName>
</protein>
<dbReference type="RefSeq" id="WP_184578927.1">
    <property type="nucleotide sequence ID" value="NZ_JACIIQ010000028.1"/>
</dbReference>
<name>A0AB73H4P1_9XANT</name>
<dbReference type="InterPro" id="IPR003615">
    <property type="entry name" value="HNH_nuc"/>
</dbReference>
<dbReference type="AlphaFoldDB" id="A0AB73H4P1"/>
<evidence type="ECO:0008006" key="2">
    <source>
        <dbReference type="Google" id="ProtNLM"/>
    </source>
</evidence>
<dbReference type="CDD" id="cd00085">
    <property type="entry name" value="HNHc"/>
    <property type="match status" value="1"/>
</dbReference>
<accession>A0AB73H4P1</accession>
<proteinExistence type="predicted"/>
<gene>
    <name evidence="1" type="ORF">FHR65_004192</name>
</gene>
<organism evidence="1">
    <name type="scientific">Xanthomonas arboricola</name>
    <dbReference type="NCBI Taxonomy" id="56448"/>
    <lineage>
        <taxon>Bacteria</taxon>
        <taxon>Pseudomonadati</taxon>
        <taxon>Pseudomonadota</taxon>
        <taxon>Gammaproteobacteria</taxon>
        <taxon>Lysobacterales</taxon>
        <taxon>Lysobacteraceae</taxon>
        <taxon>Xanthomonas</taxon>
    </lineage>
</organism>
<evidence type="ECO:0000313" key="1">
    <source>
        <dbReference type="EMBL" id="MBB5672588.1"/>
    </source>
</evidence>
<comment type="caution">
    <text evidence="1">The sequence shown here is derived from an EMBL/GenBank/DDBJ whole genome shotgun (WGS) entry which is preliminary data.</text>
</comment>